<reference evidence="1" key="1">
    <citation type="submission" date="2016-04" db="EMBL/GenBank/DDBJ databases">
        <authorList>
            <person name="Tabuchi Yagui T.R."/>
        </authorList>
    </citation>
    <scope>NUCLEOTIDE SEQUENCE [LARGE SCALE GENOMIC DNA]</scope>
    <source>
        <strain evidence="1">NIES-26</strain>
    </source>
</reference>
<keyword evidence="2" id="KW-1185">Reference proteome</keyword>
<accession>A0A367QVH0</accession>
<evidence type="ECO:0000313" key="2">
    <source>
        <dbReference type="Proteomes" id="UP000252107"/>
    </source>
</evidence>
<sequence>MFAYFILFIALAKNFIGFLVIRTSQNQGDRIFHHCYDKTTTFASTLSNYYQIWIGFVCIAPDC</sequence>
<dbReference type="AlphaFoldDB" id="A0A367QVH0"/>
<protein>
    <submittedName>
        <fullName evidence="1">Uncharacterized protein</fullName>
    </submittedName>
</protein>
<proteinExistence type="predicted"/>
<gene>
    <name evidence="1" type="ORF">A6770_24615</name>
</gene>
<comment type="caution">
    <text evidence="1">The sequence shown here is derived from an EMBL/GenBank/DDBJ whole genome shotgun (WGS) entry which is preliminary data.</text>
</comment>
<evidence type="ECO:0000313" key="1">
    <source>
        <dbReference type="EMBL" id="RCJ27939.1"/>
    </source>
</evidence>
<organism evidence="1 2">
    <name type="scientific">Nostoc minutum NIES-26</name>
    <dbReference type="NCBI Taxonomy" id="1844469"/>
    <lineage>
        <taxon>Bacteria</taxon>
        <taxon>Bacillati</taxon>
        <taxon>Cyanobacteriota</taxon>
        <taxon>Cyanophyceae</taxon>
        <taxon>Nostocales</taxon>
        <taxon>Nostocaceae</taxon>
        <taxon>Nostoc</taxon>
    </lineage>
</organism>
<dbReference type="EMBL" id="LXQD01000301">
    <property type="protein sequence ID" value="RCJ27939.1"/>
    <property type="molecule type" value="Genomic_DNA"/>
</dbReference>
<dbReference type="Proteomes" id="UP000252107">
    <property type="component" value="Unassembled WGS sequence"/>
</dbReference>
<name>A0A367QVH0_9NOSO</name>